<keyword evidence="2" id="KW-0503">Monooxygenase</keyword>
<name>A0A3B7M027_9GAMM</name>
<protein>
    <submittedName>
        <fullName evidence="2">Antibiotic biosynthesis monooxygenase</fullName>
    </submittedName>
</protein>
<dbReference type="RefSeq" id="WP_087513316.1">
    <property type="nucleotide sequence ID" value="NZ_CP032134.1"/>
</dbReference>
<accession>A0A3B7M027</accession>
<dbReference type="InterPro" id="IPR011008">
    <property type="entry name" value="Dimeric_a/b-barrel"/>
</dbReference>
<keyword evidence="2" id="KW-0560">Oxidoreductase</keyword>
<dbReference type="Pfam" id="PF03992">
    <property type="entry name" value="ABM"/>
    <property type="match status" value="1"/>
</dbReference>
<dbReference type="AlphaFoldDB" id="A0A3B7M027"/>
<dbReference type="GO" id="GO:0004497">
    <property type="term" value="F:monooxygenase activity"/>
    <property type="evidence" value="ECO:0007669"/>
    <property type="project" value="UniProtKB-KW"/>
</dbReference>
<dbReference type="SUPFAM" id="SSF54909">
    <property type="entry name" value="Dimeric alpha+beta barrel"/>
    <property type="match status" value="1"/>
</dbReference>
<evidence type="ECO:0000313" key="2">
    <source>
        <dbReference type="EMBL" id="AXY57524.1"/>
    </source>
</evidence>
<evidence type="ECO:0000313" key="3">
    <source>
        <dbReference type="Proteomes" id="UP000263753"/>
    </source>
</evidence>
<feature type="domain" description="ABM" evidence="1">
    <location>
        <begin position="2"/>
        <end position="91"/>
    </location>
</feature>
<reference evidence="3" key="1">
    <citation type="submission" date="2018-09" db="EMBL/GenBank/DDBJ databases">
        <title>The complete genome of Acinetobacter sp. strain WCHAc010005.</title>
        <authorList>
            <person name="Hu Y."/>
            <person name="Long H."/>
            <person name="Feng Y."/>
            <person name="Zong Z."/>
        </authorList>
    </citation>
    <scope>NUCLEOTIDE SEQUENCE [LARGE SCALE GENOMIC DNA]</scope>
    <source>
        <strain evidence="3">WCHAc010005</strain>
    </source>
</reference>
<dbReference type="PANTHER" id="PTHR33336">
    <property type="entry name" value="QUINOL MONOOXYGENASE YGIN-RELATED"/>
    <property type="match status" value="1"/>
</dbReference>
<dbReference type="Gene3D" id="3.30.70.100">
    <property type="match status" value="1"/>
</dbReference>
<gene>
    <name evidence="2" type="ORF">CDG60_13725</name>
</gene>
<dbReference type="Proteomes" id="UP000263753">
    <property type="component" value="Chromosome"/>
</dbReference>
<evidence type="ECO:0000259" key="1">
    <source>
        <dbReference type="PROSITE" id="PS51725"/>
    </source>
</evidence>
<organism evidence="2 3">
    <name type="scientific">Acinetobacter chinensis</name>
    <dbReference type="NCBI Taxonomy" id="2004650"/>
    <lineage>
        <taxon>Bacteria</taxon>
        <taxon>Pseudomonadati</taxon>
        <taxon>Pseudomonadota</taxon>
        <taxon>Gammaproteobacteria</taxon>
        <taxon>Moraxellales</taxon>
        <taxon>Moraxellaceae</taxon>
        <taxon>Acinetobacter</taxon>
    </lineage>
</organism>
<dbReference type="EMBL" id="CP032134">
    <property type="protein sequence ID" value="AXY57524.1"/>
    <property type="molecule type" value="Genomic_DNA"/>
</dbReference>
<dbReference type="KEGG" id="achi:CDG60_13725"/>
<dbReference type="InterPro" id="IPR050744">
    <property type="entry name" value="AI-2_Isomerase_LsrG"/>
</dbReference>
<dbReference type="PROSITE" id="PS51725">
    <property type="entry name" value="ABM"/>
    <property type="match status" value="1"/>
</dbReference>
<sequence>MLKLIAEDFIQVDQIDEVLPLYQELIDKTRQEPGCISYVLFHDLKEPGHFVFIEEWIDRAALDAHVQSEHFQRLVPLIDQYICKNPVFTHLQTFESFQQTRLNAHVLKE</sequence>
<dbReference type="GO" id="GO:0005829">
    <property type="term" value="C:cytosol"/>
    <property type="evidence" value="ECO:0007669"/>
    <property type="project" value="TreeGrafter"/>
</dbReference>
<dbReference type="InterPro" id="IPR007138">
    <property type="entry name" value="ABM_dom"/>
</dbReference>
<dbReference type="PANTHER" id="PTHR33336:SF3">
    <property type="entry name" value="ABM DOMAIN-CONTAINING PROTEIN"/>
    <property type="match status" value="1"/>
</dbReference>
<proteinExistence type="predicted"/>